<evidence type="ECO:0000256" key="4">
    <source>
        <dbReference type="PROSITE-ProRule" id="PRU00169"/>
    </source>
</evidence>
<dbReference type="GO" id="GO:0006355">
    <property type="term" value="P:regulation of DNA-templated transcription"/>
    <property type="evidence" value="ECO:0007669"/>
    <property type="project" value="InterPro"/>
</dbReference>
<keyword evidence="4" id="KW-0597">Phosphoprotein</keyword>
<dbReference type="RefSeq" id="WP_179634999.1">
    <property type="nucleotide sequence ID" value="NZ_JACCFH010000001.1"/>
</dbReference>
<dbReference type="PROSITE" id="PS51755">
    <property type="entry name" value="OMPR_PHOB"/>
    <property type="match status" value="1"/>
</dbReference>
<dbReference type="InterPro" id="IPR036388">
    <property type="entry name" value="WH-like_DNA-bd_sf"/>
</dbReference>
<dbReference type="SMART" id="SM00862">
    <property type="entry name" value="Trans_reg_C"/>
    <property type="match status" value="1"/>
</dbReference>
<feature type="modified residue" description="4-aspartylphosphate" evidence="4">
    <location>
        <position position="50"/>
    </location>
</feature>
<accession>A0A7Y9QZD5</accession>
<evidence type="ECO:0000256" key="1">
    <source>
        <dbReference type="ARBA" id="ARBA00023015"/>
    </source>
</evidence>
<feature type="domain" description="OmpR/PhoB-type" evidence="7">
    <location>
        <begin position="123"/>
        <end position="217"/>
    </location>
</feature>
<dbReference type="Pfam" id="PF00072">
    <property type="entry name" value="Response_reg"/>
    <property type="match status" value="1"/>
</dbReference>
<keyword evidence="3" id="KW-0804">Transcription</keyword>
<gene>
    <name evidence="8" type="ORF">BDD16_003331</name>
</gene>
<dbReference type="InterPro" id="IPR001789">
    <property type="entry name" value="Sig_transdc_resp-reg_receiver"/>
</dbReference>
<sequence>MHLLLLEDDPTLGEGLRDYLRSEGHVVDWCLRLNDAAVLLSEPYDALLIDWQLPDGSGLDWLRRLRQRGLTTPALMLTARDLLSDRVRGLDAGADDYLVKPFEPEELAARLRAVCRRTAGTGGERIEFGAVQVDLTAKAVWHAQVRVDLTAREWALLEALVLRAGRIVSRSDLDRLVIGQDAEVSSNVLEVHISNLRRKLGRTFIETVRGLGYRVMPCA</sequence>
<feature type="DNA-binding region" description="OmpR/PhoB-type" evidence="5">
    <location>
        <begin position="123"/>
        <end position="217"/>
    </location>
</feature>
<dbReference type="Gene3D" id="6.10.250.690">
    <property type="match status" value="1"/>
</dbReference>
<evidence type="ECO:0000256" key="5">
    <source>
        <dbReference type="PROSITE-ProRule" id="PRU01091"/>
    </source>
</evidence>
<dbReference type="Pfam" id="PF00486">
    <property type="entry name" value="Trans_reg_C"/>
    <property type="match status" value="1"/>
</dbReference>
<keyword evidence="2 5" id="KW-0238">DNA-binding</keyword>
<dbReference type="GO" id="GO:0000976">
    <property type="term" value="F:transcription cis-regulatory region binding"/>
    <property type="evidence" value="ECO:0007669"/>
    <property type="project" value="TreeGrafter"/>
</dbReference>
<dbReference type="GO" id="GO:0032993">
    <property type="term" value="C:protein-DNA complex"/>
    <property type="evidence" value="ECO:0007669"/>
    <property type="project" value="TreeGrafter"/>
</dbReference>
<evidence type="ECO:0000313" key="9">
    <source>
        <dbReference type="Proteomes" id="UP000518288"/>
    </source>
</evidence>
<proteinExistence type="predicted"/>
<name>A0A7Y9QZD5_9BURK</name>
<evidence type="ECO:0000313" key="8">
    <source>
        <dbReference type="EMBL" id="NYG34345.1"/>
    </source>
</evidence>
<dbReference type="GO" id="GO:0005829">
    <property type="term" value="C:cytosol"/>
    <property type="evidence" value="ECO:0007669"/>
    <property type="project" value="TreeGrafter"/>
</dbReference>
<dbReference type="PANTHER" id="PTHR48111:SF67">
    <property type="entry name" value="TRANSCRIPTIONAL REGULATORY PROTEIN TCTD"/>
    <property type="match status" value="1"/>
</dbReference>
<keyword evidence="9" id="KW-1185">Reference proteome</keyword>
<keyword evidence="1" id="KW-0805">Transcription regulation</keyword>
<dbReference type="GO" id="GO:0000156">
    <property type="term" value="F:phosphorelay response regulator activity"/>
    <property type="evidence" value="ECO:0007669"/>
    <property type="project" value="TreeGrafter"/>
</dbReference>
<dbReference type="EMBL" id="JACCFH010000001">
    <property type="protein sequence ID" value="NYG34345.1"/>
    <property type="molecule type" value="Genomic_DNA"/>
</dbReference>
<dbReference type="CDD" id="cd17624">
    <property type="entry name" value="REC_OmpR_PmrA-like"/>
    <property type="match status" value="1"/>
</dbReference>
<feature type="domain" description="Response regulatory" evidence="6">
    <location>
        <begin position="2"/>
        <end position="115"/>
    </location>
</feature>
<dbReference type="CDD" id="cd00383">
    <property type="entry name" value="trans_reg_C"/>
    <property type="match status" value="1"/>
</dbReference>
<dbReference type="SUPFAM" id="SSF46894">
    <property type="entry name" value="C-terminal effector domain of the bipartite response regulators"/>
    <property type="match status" value="1"/>
</dbReference>
<organism evidence="8 9">
    <name type="scientific">Sphaerotilus montanus</name>
    <dbReference type="NCBI Taxonomy" id="522889"/>
    <lineage>
        <taxon>Bacteria</taxon>
        <taxon>Pseudomonadati</taxon>
        <taxon>Pseudomonadota</taxon>
        <taxon>Betaproteobacteria</taxon>
        <taxon>Burkholderiales</taxon>
        <taxon>Sphaerotilaceae</taxon>
        <taxon>Sphaerotilus</taxon>
    </lineage>
</organism>
<dbReference type="InterPro" id="IPR039420">
    <property type="entry name" value="WalR-like"/>
</dbReference>
<dbReference type="Gene3D" id="3.40.50.2300">
    <property type="match status" value="1"/>
</dbReference>
<dbReference type="InterPro" id="IPR011006">
    <property type="entry name" value="CheY-like_superfamily"/>
</dbReference>
<protein>
    <submittedName>
        <fullName evidence="8">Two-component system OmpR family response regulator</fullName>
    </submittedName>
</protein>
<dbReference type="Proteomes" id="UP000518288">
    <property type="component" value="Unassembled WGS sequence"/>
</dbReference>
<evidence type="ECO:0000256" key="3">
    <source>
        <dbReference type="ARBA" id="ARBA00023163"/>
    </source>
</evidence>
<dbReference type="InterPro" id="IPR016032">
    <property type="entry name" value="Sig_transdc_resp-reg_C-effctor"/>
</dbReference>
<dbReference type="AlphaFoldDB" id="A0A7Y9QZD5"/>
<reference evidence="8 9" key="1">
    <citation type="submission" date="2020-07" db="EMBL/GenBank/DDBJ databases">
        <title>Genomic Encyclopedia of Archaeal and Bacterial Type Strains, Phase II (KMG-II): from individual species to whole genera.</title>
        <authorList>
            <person name="Goeker M."/>
        </authorList>
    </citation>
    <scope>NUCLEOTIDE SEQUENCE [LARGE SCALE GENOMIC DNA]</scope>
    <source>
        <strain evidence="8 9">DSM 21226</strain>
    </source>
</reference>
<evidence type="ECO:0000256" key="2">
    <source>
        <dbReference type="ARBA" id="ARBA00023125"/>
    </source>
</evidence>
<dbReference type="Gene3D" id="1.10.10.10">
    <property type="entry name" value="Winged helix-like DNA-binding domain superfamily/Winged helix DNA-binding domain"/>
    <property type="match status" value="1"/>
</dbReference>
<dbReference type="PANTHER" id="PTHR48111">
    <property type="entry name" value="REGULATOR OF RPOS"/>
    <property type="match status" value="1"/>
</dbReference>
<evidence type="ECO:0000259" key="6">
    <source>
        <dbReference type="PROSITE" id="PS50110"/>
    </source>
</evidence>
<evidence type="ECO:0000259" key="7">
    <source>
        <dbReference type="PROSITE" id="PS51755"/>
    </source>
</evidence>
<comment type="caution">
    <text evidence="8">The sequence shown here is derived from an EMBL/GenBank/DDBJ whole genome shotgun (WGS) entry which is preliminary data.</text>
</comment>
<dbReference type="PROSITE" id="PS50110">
    <property type="entry name" value="RESPONSE_REGULATORY"/>
    <property type="match status" value="1"/>
</dbReference>
<dbReference type="SUPFAM" id="SSF52172">
    <property type="entry name" value="CheY-like"/>
    <property type="match status" value="1"/>
</dbReference>
<dbReference type="SMART" id="SM00448">
    <property type="entry name" value="REC"/>
    <property type="match status" value="1"/>
</dbReference>
<dbReference type="InterPro" id="IPR001867">
    <property type="entry name" value="OmpR/PhoB-type_DNA-bd"/>
</dbReference>